<reference evidence="1" key="1">
    <citation type="submission" date="2013-08" db="EMBL/GenBank/DDBJ databases">
        <authorList>
            <person name="Mendez C."/>
            <person name="Richter M."/>
            <person name="Ferrer M."/>
            <person name="Sanchez J."/>
        </authorList>
    </citation>
    <scope>NUCLEOTIDE SEQUENCE</scope>
</reference>
<sequence length="62" mass="7039">MRSSHSRPEGRFSLLTGEDLYWFNEGTHTHLYQKLGAHLGTWEGEQGTYFAVWAPNAEAISV</sequence>
<dbReference type="Gene3D" id="2.60.40.10">
    <property type="entry name" value="Immunoglobulins"/>
    <property type="match status" value="1"/>
</dbReference>
<name>T0Y8U2_9ZZZZ</name>
<dbReference type="InterPro" id="IPR014756">
    <property type="entry name" value="Ig_E-set"/>
</dbReference>
<organism evidence="1">
    <name type="scientific">mine drainage metagenome</name>
    <dbReference type="NCBI Taxonomy" id="410659"/>
    <lineage>
        <taxon>unclassified sequences</taxon>
        <taxon>metagenomes</taxon>
        <taxon>ecological metagenomes</taxon>
    </lineage>
</organism>
<gene>
    <name evidence="1" type="ORF">B1B_18940</name>
</gene>
<dbReference type="AlphaFoldDB" id="T0Y8U2"/>
<reference evidence="1" key="2">
    <citation type="journal article" date="2014" name="ISME J.">
        <title>Microbial stratification in low pH oxic and suboxic macroscopic growths along an acid mine drainage.</title>
        <authorList>
            <person name="Mendez-Garcia C."/>
            <person name="Mesa V."/>
            <person name="Sprenger R.R."/>
            <person name="Richter M."/>
            <person name="Diez M.S."/>
            <person name="Solano J."/>
            <person name="Bargiela R."/>
            <person name="Golyshina O.V."/>
            <person name="Manteca A."/>
            <person name="Ramos J.L."/>
            <person name="Gallego J.R."/>
            <person name="Llorente I."/>
            <person name="Martins Dos Santos V.A."/>
            <person name="Jensen O.N."/>
            <person name="Pelaez A.I."/>
            <person name="Sanchez J."/>
            <person name="Ferrer M."/>
        </authorList>
    </citation>
    <scope>NUCLEOTIDE SEQUENCE</scope>
</reference>
<feature type="non-terminal residue" evidence="1">
    <location>
        <position position="62"/>
    </location>
</feature>
<protein>
    <submittedName>
        <fullName evidence="1">Isoamylase protein</fullName>
    </submittedName>
</protein>
<proteinExistence type="predicted"/>
<dbReference type="InterPro" id="IPR013783">
    <property type="entry name" value="Ig-like_fold"/>
</dbReference>
<dbReference type="EMBL" id="AUZY01012709">
    <property type="protein sequence ID" value="EQD28242.1"/>
    <property type="molecule type" value="Genomic_DNA"/>
</dbReference>
<comment type="caution">
    <text evidence="1">The sequence shown here is derived from an EMBL/GenBank/DDBJ whole genome shotgun (WGS) entry which is preliminary data.</text>
</comment>
<evidence type="ECO:0000313" key="1">
    <source>
        <dbReference type="EMBL" id="EQD28242.1"/>
    </source>
</evidence>
<accession>T0Y8U2</accession>
<dbReference type="SUPFAM" id="SSF81296">
    <property type="entry name" value="E set domains"/>
    <property type="match status" value="1"/>
</dbReference>